<protein>
    <recommendedName>
        <fullName evidence="5">AFG1-like ATPase</fullName>
    </recommendedName>
</protein>
<evidence type="ECO:0000313" key="4">
    <source>
        <dbReference type="Proteomes" id="UP001237642"/>
    </source>
</evidence>
<dbReference type="GO" id="GO:0005524">
    <property type="term" value="F:ATP binding"/>
    <property type="evidence" value="ECO:0007669"/>
    <property type="project" value="UniProtKB-KW"/>
</dbReference>
<name>A0AAD8INR0_9APIA</name>
<dbReference type="Proteomes" id="UP001237642">
    <property type="component" value="Unassembled WGS sequence"/>
</dbReference>
<gene>
    <name evidence="3" type="ORF">POM88_016374</name>
</gene>
<organism evidence="3 4">
    <name type="scientific">Heracleum sosnowskyi</name>
    <dbReference type="NCBI Taxonomy" id="360622"/>
    <lineage>
        <taxon>Eukaryota</taxon>
        <taxon>Viridiplantae</taxon>
        <taxon>Streptophyta</taxon>
        <taxon>Embryophyta</taxon>
        <taxon>Tracheophyta</taxon>
        <taxon>Spermatophyta</taxon>
        <taxon>Magnoliopsida</taxon>
        <taxon>eudicotyledons</taxon>
        <taxon>Gunneridae</taxon>
        <taxon>Pentapetalae</taxon>
        <taxon>asterids</taxon>
        <taxon>campanulids</taxon>
        <taxon>Apiales</taxon>
        <taxon>Apiaceae</taxon>
        <taxon>Apioideae</taxon>
        <taxon>apioid superclade</taxon>
        <taxon>Tordylieae</taxon>
        <taxon>Tordyliinae</taxon>
        <taxon>Heracleum</taxon>
    </lineage>
</organism>
<accession>A0AAD8INR0</accession>
<reference evidence="3" key="2">
    <citation type="submission" date="2023-05" db="EMBL/GenBank/DDBJ databases">
        <authorList>
            <person name="Schelkunov M.I."/>
        </authorList>
    </citation>
    <scope>NUCLEOTIDE SEQUENCE</scope>
    <source>
        <strain evidence="3">Hsosn_3</strain>
        <tissue evidence="3">Leaf</tissue>
    </source>
</reference>
<keyword evidence="1" id="KW-0547">Nucleotide-binding</keyword>
<keyword evidence="2" id="KW-0067">ATP-binding</keyword>
<evidence type="ECO:0008006" key="5">
    <source>
        <dbReference type="Google" id="ProtNLM"/>
    </source>
</evidence>
<dbReference type="PANTHER" id="PTHR12169">
    <property type="entry name" value="ATPASE N2B"/>
    <property type="match status" value="1"/>
</dbReference>
<reference evidence="3" key="1">
    <citation type="submission" date="2023-02" db="EMBL/GenBank/DDBJ databases">
        <title>Genome of toxic invasive species Heracleum sosnowskyi carries increased number of genes despite the absence of recent whole-genome duplications.</title>
        <authorList>
            <person name="Schelkunov M."/>
            <person name="Shtratnikova V."/>
            <person name="Makarenko M."/>
            <person name="Klepikova A."/>
            <person name="Omelchenko D."/>
            <person name="Novikova G."/>
            <person name="Obukhova E."/>
            <person name="Bogdanov V."/>
            <person name="Penin A."/>
            <person name="Logacheva M."/>
        </authorList>
    </citation>
    <scope>NUCLEOTIDE SEQUENCE</scope>
    <source>
        <strain evidence="3">Hsosn_3</strain>
        <tissue evidence="3">Leaf</tissue>
    </source>
</reference>
<evidence type="ECO:0000256" key="1">
    <source>
        <dbReference type="ARBA" id="ARBA00022741"/>
    </source>
</evidence>
<dbReference type="GO" id="GO:0016887">
    <property type="term" value="F:ATP hydrolysis activity"/>
    <property type="evidence" value="ECO:0007669"/>
    <property type="project" value="InterPro"/>
</dbReference>
<dbReference type="GO" id="GO:0009507">
    <property type="term" value="C:chloroplast"/>
    <property type="evidence" value="ECO:0007669"/>
    <property type="project" value="TreeGrafter"/>
</dbReference>
<keyword evidence="4" id="KW-1185">Reference proteome</keyword>
<dbReference type="GO" id="GO:0005739">
    <property type="term" value="C:mitochondrion"/>
    <property type="evidence" value="ECO:0007669"/>
    <property type="project" value="TreeGrafter"/>
</dbReference>
<proteinExistence type="predicted"/>
<dbReference type="Pfam" id="PF03969">
    <property type="entry name" value="AFG1_ATPase"/>
    <property type="match status" value="2"/>
</dbReference>
<dbReference type="PANTHER" id="PTHR12169:SF29">
    <property type="entry name" value="AFG1-LIKE ATPASE FAMILY PROTEIN"/>
    <property type="match status" value="1"/>
</dbReference>
<comment type="caution">
    <text evidence="3">The sequence shown here is derived from an EMBL/GenBank/DDBJ whole genome shotgun (WGS) entry which is preliminary data.</text>
</comment>
<evidence type="ECO:0000313" key="3">
    <source>
        <dbReference type="EMBL" id="KAK1388196.1"/>
    </source>
</evidence>
<evidence type="ECO:0000256" key="2">
    <source>
        <dbReference type="ARBA" id="ARBA00022840"/>
    </source>
</evidence>
<dbReference type="EMBL" id="JAUIZM010000004">
    <property type="protein sequence ID" value="KAK1388196.1"/>
    <property type="molecule type" value="Genomic_DNA"/>
</dbReference>
<dbReference type="InterPro" id="IPR005654">
    <property type="entry name" value="ATPase_AFG1-like"/>
</dbReference>
<sequence>MVTDVANALILNRLFGHLFNNGVILVATSNRAPDNLYERGLQRDLFLPFITTLKEKCADKGFYFIERYETDILKQKFEQLIGSHSAGPQEVEVVMGRRLLVPLGANGCAYFLFEELCDRPLGAADYFGLFKSFHTLVLDGVPIFGLHNRIAAYRVLMITPTKHQKLSVMIWMLNKDRSSVSSTDENEKLSCNIAKIASYYTVEEIAPVAELAYKFRNFRMSSGVLLLQTGHHLHGRKGDLEKNLNLTHKLKDNMSMLLKKLAEVDLGLNLDIGAYYATISSENDENTTPLTA</sequence>
<dbReference type="AlphaFoldDB" id="A0AAD8INR0"/>